<dbReference type="RefSeq" id="WP_106584478.1">
    <property type="nucleotide sequence ID" value="NZ_PYGA01000013.1"/>
</dbReference>
<protein>
    <recommendedName>
        <fullName evidence="3">FtsK/SpoIIIE family protein</fullName>
    </recommendedName>
</protein>
<reference evidence="1 2" key="1">
    <citation type="submission" date="2018-03" db="EMBL/GenBank/DDBJ databases">
        <title>Genomic Encyclopedia of Archaeal and Bacterial Type Strains, Phase II (KMG-II): from individual species to whole genera.</title>
        <authorList>
            <person name="Goeker M."/>
        </authorList>
    </citation>
    <scope>NUCLEOTIDE SEQUENCE [LARGE SCALE GENOMIC DNA]</scope>
    <source>
        <strain evidence="1 2">DSM 45312</strain>
    </source>
</reference>
<evidence type="ECO:0008006" key="3">
    <source>
        <dbReference type="Google" id="ProtNLM"/>
    </source>
</evidence>
<sequence length="217" mass="23304">MPASTPTVIEIGTYADGRPAHWHLTTLSDSRIQVMGGLITGRTGSGGTTLLAGIARAAHEHRVAELRAVHTPLELADYVQLAPSYEHLLADLEARIEQRRTDQPAGRMDARTLVLIDEADRVFTRESAPRWAAVVRVGRALGIAVVARMHGSDLRAFGGCDALRCALLTGNRVHLAPFAAGRRRLPIVPTYPSRAGAIEPSGQVFALVGQPVTTRPT</sequence>
<proteinExistence type="predicted"/>
<name>A0A2P8DFP7_9ACTN</name>
<dbReference type="Gene3D" id="3.40.50.300">
    <property type="entry name" value="P-loop containing nucleotide triphosphate hydrolases"/>
    <property type="match status" value="1"/>
</dbReference>
<evidence type="ECO:0000313" key="2">
    <source>
        <dbReference type="Proteomes" id="UP000240542"/>
    </source>
</evidence>
<comment type="caution">
    <text evidence="1">The sequence shown here is derived from an EMBL/GenBank/DDBJ whole genome shotgun (WGS) entry which is preliminary data.</text>
</comment>
<keyword evidence="2" id="KW-1185">Reference proteome</keyword>
<dbReference type="Proteomes" id="UP000240542">
    <property type="component" value="Unassembled WGS sequence"/>
</dbReference>
<organism evidence="1 2">
    <name type="scientific">Murinocardiopsis flavida</name>
    <dbReference type="NCBI Taxonomy" id="645275"/>
    <lineage>
        <taxon>Bacteria</taxon>
        <taxon>Bacillati</taxon>
        <taxon>Actinomycetota</taxon>
        <taxon>Actinomycetes</taxon>
        <taxon>Streptosporangiales</taxon>
        <taxon>Nocardiopsidaceae</taxon>
        <taxon>Murinocardiopsis</taxon>
    </lineage>
</organism>
<dbReference type="SUPFAM" id="SSF52540">
    <property type="entry name" value="P-loop containing nucleoside triphosphate hydrolases"/>
    <property type="match status" value="1"/>
</dbReference>
<evidence type="ECO:0000313" key="1">
    <source>
        <dbReference type="EMBL" id="PSK96038.1"/>
    </source>
</evidence>
<dbReference type="EMBL" id="PYGA01000013">
    <property type="protein sequence ID" value="PSK96038.1"/>
    <property type="molecule type" value="Genomic_DNA"/>
</dbReference>
<dbReference type="AlphaFoldDB" id="A0A2P8DFP7"/>
<dbReference type="InterPro" id="IPR027417">
    <property type="entry name" value="P-loop_NTPase"/>
</dbReference>
<gene>
    <name evidence="1" type="ORF">CLV63_113201</name>
</gene>
<accession>A0A2P8DFP7</accession>